<gene>
    <name evidence="1" type="ORF">EDD61_11213</name>
</gene>
<dbReference type="AlphaFoldDB" id="A0A4R3TDA3"/>
<dbReference type="EMBL" id="SMBP01000012">
    <property type="protein sequence ID" value="TCU58987.1"/>
    <property type="molecule type" value="Genomic_DNA"/>
</dbReference>
<sequence>MNIKERKRLIGLLIGVYREELFSFDSEKFNKSNFCMNVCCVNTLKKLEQGYICRNSIYPEILQKFNLKFGFFKKVDDAVELSLTSLYEAIEFYDIDAIMTISYKILRLLNRLKNYVYYSEIHELITDVKNHYLKNEFITEHKAKHYEKMLEIFPSVYSDLYKILIIERAALYATENCEAYTNSIKKYNLIKSDKPYMKLLIVKYFSITNKFDCMNEVLSDLEQTFLHAKNYIRLVDVYNYYIILYTYINKSKRLDYIEKMEGILENALVSDYKIGETYSTLANIYHYEKEYQISLRYFKLMVKHQKTFNLIDLLYMANCQSRLELNINIPPVENIEKYPVFAQHMYFFYANYKALSSIEKQDLIMEKILPFNKDKDLAIVFQFELRKLINETNCYKKLYIYDKVLEEMI</sequence>
<evidence type="ECO:0000313" key="1">
    <source>
        <dbReference type="EMBL" id="TCU58987.1"/>
    </source>
</evidence>
<organism evidence="1 2">
    <name type="scientific">Longicatena caecimuris</name>
    <dbReference type="NCBI Taxonomy" id="1796635"/>
    <lineage>
        <taxon>Bacteria</taxon>
        <taxon>Bacillati</taxon>
        <taxon>Bacillota</taxon>
        <taxon>Erysipelotrichia</taxon>
        <taxon>Erysipelotrichales</taxon>
        <taxon>Erysipelotrichaceae</taxon>
        <taxon>Longicatena</taxon>
    </lineage>
</organism>
<keyword evidence="2" id="KW-1185">Reference proteome</keyword>
<proteinExistence type="predicted"/>
<comment type="caution">
    <text evidence="1">The sequence shown here is derived from an EMBL/GenBank/DDBJ whole genome shotgun (WGS) entry which is preliminary data.</text>
</comment>
<dbReference type="RefSeq" id="WP_132224925.1">
    <property type="nucleotide sequence ID" value="NZ_JANKBG010000012.1"/>
</dbReference>
<name>A0A4R3TDA3_9FIRM</name>
<protein>
    <recommendedName>
        <fullName evidence="3">Tetratricopeptide repeat protein</fullName>
    </recommendedName>
</protein>
<evidence type="ECO:0008006" key="3">
    <source>
        <dbReference type="Google" id="ProtNLM"/>
    </source>
</evidence>
<evidence type="ECO:0000313" key="2">
    <source>
        <dbReference type="Proteomes" id="UP000295773"/>
    </source>
</evidence>
<accession>A0A4R3TDA3</accession>
<dbReference type="Proteomes" id="UP000295773">
    <property type="component" value="Unassembled WGS sequence"/>
</dbReference>
<reference evidence="1 2" key="1">
    <citation type="submission" date="2019-03" db="EMBL/GenBank/DDBJ databases">
        <title>Genomic Encyclopedia of Type Strains, Phase IV (KMG-IV): sequencing the most valuable type-strain genomes for metagenomic binning, comparative biology and taxonomic classification.</title>
        <authorList>
            <person name="Goeker M."/>
        </authorList>
    </citation>
    <scope>NUCLEOTIDE SEQUENCE [LARGE SCALE GENOMIC DNA]</scope>
    <source>
        <strain evidence="1 2">DSM 29481</strain>
    </source>
</reference>